<comment type="caution">
    <text evidence="2">The sequence shown here is derived from an EMBL/GenBank/DDBJ whole genome shotgun (WGS) entry which is preliminary data.</text>
</comment>
<proteinExistence type="predicted"/>
<protein>
    <recommendedName>
        <fullName evidence="1">DUF4283 domain-containing protein</fullName>
    </recommendedName>
</protein>
<dbReference type="AlphaFoldDB" id="A0A7J9N395"/>
<name>A0A7J9N395_GOSSC</name>
<accession>A0A7J9N395</accession>
<organism evidence="2 3">
    <name type="scientific">Gossypium schwendimanii</name>
    <name type="common">Cotton</name>
    <dbReference type="NCBI Taxonomy" id="34291"/>
    <lineage>
        <taxon>Eukaryota</taxon>
        <taxon>Viridiplantae</taxon>
        <taxon>Streptophyta</taxon>
        <taxon>Embryophyta</taxon>
        <taxon>Tracheophyta</taxon>
        <taxon>Spermatophyta</taxon>
        <taxon>Magnoliopsida</taxon>
        <taxon>eudicotyledons</taxon>
        <taxon>Gunneridae</taxon>
        <taxon>Pentapetalae</taxon>
        <taxon>rosids</taxon>
        <taxon>malvids</taxon>
        <taxon>Malvales</taxon>
        <taxon>Malvaceae</taxon>
        <taxon>Malvoideae</taxon>
        <taxon>Gossypium</taxon>
    </lineage>
</organism>
<feature type="domain" description="DUF4283" evidence="1">
    <location>
        <begin position="3"/>
        <end position="54"/>
    </location>
</feature>
<reference evidence="2 3" key="1">
    <citation type="journal article" date="2019" name="Genome Biol. Evol.">
        <title>Insights into the evolution of the New World diploid cottons (Gossypium, subgenus Houzingenia) based on genome sequencing.</title>
        <authorList>
            <person name="Grover C.E."/>
            <person name="Arick M.A. 2nd"/>
            <person name="Thrash A."/>
            <person name="Conover J.L."/>
            <person name="Sanders W.S."/>
            <person name="Peterson D.G."/>
            <person name="Frelichowski J.E."/>
            <person name="Scheffler J.A."/>
            <person name="Scheffler B.E."/>
            <person name="Wendel J.F."/>
        </authorList>
    </citation>
    <scope>NUCLEOTIDE SEQUENCE [LARGE SCALE GENOMIC DNA]</scope>
    <source>
        <strain evidence="2">1</strain>
        <tissue evidence="2">Leaf</tissue>
    </source>
</reference>
<gene>
    <name evidence="2" type="ORF">Goshw_007085</name>
</gene>
<dbReference type="InterPro" id="IPR040256">
    <property type="entry name" value="At4g02000-like"/>
</dbReference>
<evidence type="ECO:0000313" key="3">
    <source>
        <dbReference type="Proteomes" id="UP000593576"/>
    </source>
</evidence>
<dbReference type="EMBL" id="JABFAF010267006">
    <property type="protein sequence ID" value="MBA0877059.1"/>
    <property type="molecule type" value="Genomic_DNA"/>
</dbReference>
<dbReference type="Pfam" id="PF14111">
    <property type="entry name" value="DUF4283"/>
    <property type="match status" value="1"/>
</dbReference>
<evidence type="ECO:0000259" key="1">
    <source>
        <dbReference type="Pfam" id="PF14111"/>
    </source>
</evidence>
<keyword evidence="3" id="KW-1185">Reference proteome</keyword>
<dbReference type="PANTHER" id="PTHR31286:SF178">
    <property type="entry name" value="DUF4283 DOMAIN-CONTAINING PROTEIN"/>
    <property type="match status" value="1"/>
</dbReference>
<sequence length="186" mass="21756">MYKVLKSIWFTNDEVCFVALNEEVFLVKFESIEDRMRIMSMMPWLFNQCLFVMLPFIKVQELDGYDFNINLFWIRIFNIPLEQMDRQMAIEVGKAIGDVVAINWRDREGGMEGCMAVSTEGHSGGLVMLWKNDTDVEGRHDGKGRFDCWWRLNVIIDEAEKGGRRKSRAAIVDFRDVMEELNLVDL</sequence>
<dbReference type="Proteomes" id="UP000593576">
    <property type="component" value="Unassembled WGS sequence"/>
</dbReference>
<evidence type="ECO:0000313" key="2">
    <source>
        <dbReference type="EMBL" id="MBA0877059.1"/>
    </source>
</evidence>
<dbReference type="PANTHER" id="PTHR31286">
    <property type="entry name" value="GLYCINE-RICH CELL WALL STRUCTURAL PROTEIN 1.8-LIKE"/>
    <property type="match status" value="1"/>
</dbReference>
<dbReference type="OrthoDB" id="1000415at2759"/>
<dbReference type="InterPro" id="IPR025558">
    <property type="entry name" value="DUF4283"/>
</dbReference>